<accession>A0A450SGE6</accession>
<dbReference type="EMBL" id="CAADFD010000011">
    <property type="protein sequence ID" value="VFJ52109.1"/>
    <property type="molecule type" value="Genomic_DNA"/>
</dbReference>
<name>A0A450SGE6_9GAMM</name>
<evidence type="ECO:0000313" key="2">
    <source>
        <dbReference type="EMBL" id="VFJ52109.1"/>
    </source>
</evidence>
<protein>
    <submittedName>
        <fullName evidence="2">Uncharacterized protein</fullName>
    </submittedName>
</protein>
<proteinExistence type="predicted"/>
<evidence type="ECO:0000313" key="1">
    <source>
        <dbReference type="EMBL" id="VFJ49720.1"/>
    </source>
</evidence>
<organism evidence="2">
    <name type="scientific">Candidatus Kentrum sp. FW</name>
    <dbReference type="NCBI Taxonomy" id="2126338"/>
    <lineage>
        <taxon>Bacteria</taxon>
        <taxon>Pseudomonadati</taxon>
        <taxon>Pseudomonadota</taxon>
        <taxon>Gammaproteobacteria</taxon>
        <taxon>Candidatus Kentrum</taxon>
    </lineage>
</organism>
<dbReference type="AlphaFoldDB" id="A0A450SGE6"/>
<reference evidence="2" key="1">
    <citation type="submission" date="2019-02" db="EMBL/GenBank/DDBJ databases">
        <authorList>
            <person name="Gruber-Vodicka R. H."/>
            <person name="Seah K. B. B."/>
        </authorList>
    </citation>
    <scope>NUCLEOTIDE SEQUENCE</scope>
    <source>
        <strain evidence="2">BECK_BZ106</strain>
        <strain evidence="1">BECK_BZ15</strain>
    </source>
</reference>
<sequence>MADTTKTDKAPSVKYHLGVAFEIGGKEIALDPSTALNEIKYKGMECALPNRVPLGDVRNIFDSVLDDLGVDFTWGQIEEETKDIPIINKMTDLLGDAGLAIEEFRLKLPPSHKQGKDGNPVALSETEKGLTRFTVGMSMIWDTQGVEGEKEGKLFGNVYLKGLYFKVIK</sequence>
<dbReference type="EMBL" id="CAADEW010000024">
    <property type="protein sequence ID" value="VFJ49720.1"/>
    <property type="molecule type" value="Genomic_DNA"/>
</dbReference>
<gene>
    <name evidence="1" type="ORF">BECKFW1821A_GA0114235_102410</name>
    <name evidence="2" type="ORF">BECKFW1821B_GA0114236_101129</name>
</gene>